<protein>
    <recommendedName>
        <fullName evidence="3">DUF4097 domain-containing protein</fullName>
    </recommendedName>
</protein>
<dbReference type="KEGG" id="wct:WS74_0885"/>
<gene>
    <name evidence="4" type="ORF">WS74_0885</name>
</gene>
<reference evidence="5" key="2">
    <citation type="submission" date="2014-08" db="EMBL/GenBank/DDBJ databases">
        <title>Complete genome of Weissella ceti strain WS74 isolated from diseased rainbow trout in Brazil.</title>
        <authorList>
            <person name="Figueiredo H.C.P."/>
            <person name="Leal C.A.G."/>
            <person name="Pereira F.L."/>
            <person name="Soares S.C."/>
            <person name="Dorella F.A."/>
            <person name="Carvalho A.F."/>
            <person name="Azevedo V.A.C."/>
        </authorList>
    </citation>
    <scope>NUCLEOTIDE SEQUENCE [LARGE SCALE GENOMIC DNA]</scope>
    <source>
        <strain evidence="5">WS74</strain>
    </source>
</reference>
<evidence type="ECO:0000313" key="5">
    <source>
        <dbReference type="Proteomes" id="UP000029079"/>
    </source>
</evidence>
<keyword evidence="5" id="KW-1185">Reference proteome</keyword>
<feature type="chain" id="PRO_5001709813" description="DUF4097 domain-containing protein" evidence="2">
    <location>
        <begin position="29"/>
        <end position="316"/>
    </location>
</feature>
<dbReference type="STRING" id="759620.WS105_0883"/>
<dbReference type="AlphaFoldDB" id="A0A075U0N9"/>
<proteinExistence type="predicted"/>
<evidence type="ECO:0000256" key="1">
    <source>
        <dbReference type="SAM" id="MobiDB-lite"/>
    </source>
</evidence>
<name>A0A075U0N9_9LACO</name>
<dbReference type="PATRIC" id="fig|759620.7.peg.845"/>
<feature type="region of interest" description="Disordered" evidence="1">
    <location>
        <begin position="270"/>
        <end position="290"/>
    </location>
</feature>
<reference evidence="4 5" key="1">
    <citation type="journal article" date="2014" name="Genome Announc.">
        <title>Complete Genome Sequences of Fish Pathogenic Weissella ceti Strains WS74 and WS105.</title>
        <authorList>
            <person name="Figueiredo H.C."/>
            <person name="Leal C.A."/>
            <person name="Dorella F.A."/>
            <person name="Carvalho A.F."/>
            <person name="Soares S.C."/>
            <person name="Pereira F.L."/>
            <person name="Azevedo V.A."/>
        </authorList>
    </citation>
    <scope>NUCLEOTIDE SEQUENCE [LARGE SCALE GENOMIC DNA]</scope>
    <source>
        <strain evidence="4 5">WS74</strain>
    </source>
</reference>
<evidence type="ECO:0000256" key="2">
    <source>
        <dbReference type="SAM" id="SignalP"/>
    </source>
</evidence>
<dbReference type="Pfam" id="PF13349">
    <property type="entry name" value="DUF4097"/>
    <property type="match status" value="1"/>
</dbReference>
<evidence type="ECO:0000259" key="3">
    <source>
        <dbReference type="Pfam" id="PF13349"/>
    </source>
</evidence>
<keyword evidence="2" id="KW-0732">Signal</keyword>
<evidence type="ECO:0000313" key="4">
    <source>
        <dbReference type="EMBL" id="AIM63137.1"/>
    </source>
</evidence>
<dbReference type="Proteomes" id="UP000029079">
    <property type="component" value="Chromosome"/>
</dbReference>
<accession>A0A075U0N9</accession>
<dbReference type="InterPro" id="IPR025164">
    <property type="entry name" value="Toastrack_DUF4097"/>
</dbReference>
<feature type="domain" description="DUF4097" evidence="3">
    <location>
        <begin position="55"/>
        <end position="309"/>
    </location>
</feature>
<dbReference type="KEGG" id="wce:WS08_0819"/>
<dbReference type="RefSeq" id="WP_009496347.1">
    <property type="nucleotide sequence ID" value="NZ_CP009223.1"/>
</dbReference>
<sequence length="316" mass="34980">MFKLKKPLIIGGVIVAAGAAMMIGSANKANFDFGWDKGPKLVTVRQNKEVFKDVKNLTVNANAGMVRIVEGSEWSVTTWAVDGQQATATKKDDRLTVDTLKDESVLRGVFLSTPEAFQYSALVTVPTGTNIDELNLSMEDGGIVIDGISAKKTKTTTGRGGLNLHEFKGESLEMTTKDGRLAMDDVTLKSLKFTGRDAYVYGSYVKVTEASQIDIRDGSVNLSRVQAPGFNLKSGDFDDAYVHMTKFSEEDERVDFESVNYGYEDEAVFGDDESEKEYHDQKDKLKEKKTLEKGDQKNALKVTVRNGQILFYEMDK</sequence>
<organism evidence="4 5">
    <name type="scientific">Weissella ceti</name>
    <dbReference type="NCBI Taxonomy" id="759620"/>
    <lineage>
        <taxon>Bacteria</taxon>
        <taxon>Bacillati</taxon>
        <taxon>Bacillota</taxon>
        <taxon>Bacilli</taxon>
        <taxon>Lactobacillales</taxon>
        <taxon>Lactobacillaceae</taxon>
        <taxon>Weissella</taxon>
    </lineage>
</organism>
<feature type="signal peptide" evidence="2">
    <location>
        <begin position="1"/>
        <end position="28"/>
    </location>
</feature>
<dbReference type="EMBL" id="CP009223">
    <property type="protein sequence ID" value="AIM63137.1"/>
    <property type="molecule type" value="Genomic_DNA"/>
</dbReference>
<feature type="compositionally biased region" description="Basic and acidic residues" evidence="1">
    <location>
        <begin position="276"/>
        <end position="290"/>
    </location>
</feature>
<dbReference type="KEGG" id="wci:WS105_0883"/>